<dbReference type="Gene3D" id="1.10.510.10">
    <property type="entry name" value="Transferase(Phosphotransferase) domain 1"/>
    <property type="match status" value="1"/>
</dbReference>
<dbReference type="InterPro" id="IPR011009">
    <property type="entry name" value="Kinase-like_dom_sf"/>
</dbReference>
<protein>
    <submittedName>
        <fullName evidence="2">Protein kinase-like domain protein</fullName>
    </submittedName>
</protein>
<evidence type="ECO:0000313" key="3">
    <source>
        <dbReference type="Proteomes" id="UP000031192"/>
    </source>
</evidence>
<dbReference type="Proteomes" id="UP000031192">
    <property type="component" value="Unassembled WGS sequence"/>
</dbReference>
<sequence>MASGGRNLGDPFLRWKPLPDPCRPDFPYHRGLGLSIRPHRPPPPFGITGYSKGPERQQSPPGALRQSTQSDWCLQHPPANTLLDIDSSEHQLYIIDEISCQDGRGPQLVRCYLDEQDGQIYVAKIYDALYYSYTDGEFGTPVDVTWLADQHYSRECAAYEELSEAKVDGILVPKYYGSWTFNMAVRNSQHVRPVRMILMECISGCSMQFLIDCQKLNYLSPEQRLCILAKAMEVECKINFHGVRHGDFAPRNIILEYTGADVQSYRVLLVDFNYSATFSRPNCKYKRQETTRPISPRYRFWGQCPNEFLSWVPRPHCSRPAAFKGWLKSRWEHSEEFADRTEGHIRFLDYDEAVEMARPQPDVDHVRSTRLPVANGDTSLVYMATTT</sequence>
<dbReference type="HOGENOM" id="CLU_044881_1_0_1"/>
<feature type="region of interest" description="Disordered" evidence="1">
    <location>
        <begin position="33"/>
        <end position="69"/>
    </location>
</feature>
<accession>A0A0B4GQT5</accession>
<reference evidence="2 3" key="1">
    <citation type="journal article" date="2014" name="Proc. Natl. Acad. Sci. U.S.A.">
        <title>Trajectory and genomic determinants of fungal-pathogen speciation and host adaptation.</title>
        <authorList>
            <person name="Hu X."/>
            <person name="Xiao G."/>
            <person name="Zheng P."/>
            <person name="Shang Y."/>
            <person name="Su Y."/>
            <person name="Zhang X."/>
            <person name="Liu X."/>
            <person name="Zhan S."/>
            <person name="St Leger R.J."/>
            <person name="Wang C."/>
        </authorList>
    </citation>
    <scope>NUCLEOTIDE SEQUENCE [LARGE SCALE GENOMIC DNA]</scope>
    <source>
        <strain evidence="2 3">ARSEF 977</strain>
    </source>
</reference>
<dbReference type="AlphaFoldDB" id="A0A0B4GQT5"/>
<proteinExistence type="predicted"/>
<comment type="caution">
    <text evidence="2">The sequence shown here is derived from an EMBL/GenBank/DDBJ whole genome shotgun (WGS) entry which is preliminary data.</text>
</comment>
<feature type="compositionally biased region" description="Polar residues" evidence="1">
    <location>
        <begin position="56"/>
        <end position="69"/>
    </location>
</feature>
<name>A0A0B4GQT5_METGA</name>
<dbReference type="GO" id="GO:0016301">
    <property type="term" value="F:kinase activity"/>
    <property type="evidence" value="ECO:0007669"/>
    <property type="project" value="UniProtKB-KW"/>
</dbReference>
<gene>
    <name evidence="2" type="ORF">MGU_07786</name>
</gene>
<dbReference type="EMBL" id="AZNH01000035">
    <property type="protein sequence ID" value="KID84993.1"/>
    <property type="molecule type" value="Genomic_DNA"/>
</dbReference>
<dbReference type="SUPFAM" id="SSF56112">
    <property type="entry name" value="Protein kinase-like (PK-like)"/>
    <property type="match status" value="1"/>
</dbReference>
<evidence type="ECO:0000313" key="2">
    <source>
        <dbReference type="EMBL" id="KID84993.1"/>
    </source>
</evidence>
<organism evidence="2 3">
    <name type="scientific">Metarhizium guizhouense (strain ARSEF 977)</name>
    <dbReference type="NCBI Taxonomy" id="1276136"/>
    <lineage>
        <taxon>Eukaryota</taxon>
        <taxon>Fungi</taxon>
        <taxon>Dikarya</taxon>
        <taxon>Ascomycota</taxon>
        <taxon>Pezizomycotina</taxon>
        <taxon>Sordariomycetes</taxon>
        <taxon>Hypocreomycetidae</taxon>
        <taxon>Hypocreales</taxon>
        <taxon>Clavicipitaceae</taxon>
        <taxon>Metarhizium</taxon>
    </lineage>
</organism>
<evidence type="ECO:0000256" key="1">
    <source>
        <dbReference type="SAM" id="MobiDB-lite"/>
    </source>
</evidence>
<keyword evidence="3" id="KW-1185">Reference proteome</keyword>